<keyword evidence="1" id="KW-0732">Signal</keyword>
<name>A0ABR8JPR3_9BACT</name>
<protein>
    <submittedName>
        <fullName evidence="3">PorT family protein</fullName>
    </submittedName>
</protein>
<evidence type="ECO:0000259" key="2">
    <source>
        <dbReference type="Pfam" id="PF13568"/>
    </source>
</evidence>
<reference evidence="3 4" key="1">
    <citation type="submission" date="2020-09" db="EMBL/GenBank/DDBJ databases">
        <authorList>
            <person name="Kim M.K."/>
        </authorList>
    </citation>
    <scope>NUCLEOTIDE SEQUENCE [LARGE SCALE GENOMIC DNA]</scope>
    <source>
        <strain evidence="3 4">BT189</strain>
    </source>
</reference>
<accession>A0ABR8JPR3</accession>
<proteinExistence type="predicted"/>
<dbReference type="Pfam" id="PF13568">
    <property type="entry name" value="OMP_b-brl_2"/>
    <property type="match status" value="1"/>
</dbReference>
<evidence type="ECO:0000313" key="4">
    <source>
        <dbReference type="Proteomes" id="UP000606003"/>
    </source>
</evidence>
<comment type="caution">
    <text evidence="3">The sequence shown here is derived from an EMBL/GenBank/DDBJ whole genome shotgun (WGS) entry which is preliminary data.</text>
</comment>
<feature type="domain" description="Outer membrane protein beta-barrel" evidence="2">
    <location>
        <begin position="49"/>
        <end position="224"/>
    </location>
</feature>
<sequence>MKKTSTRRPAWAGALALLKMGALLGLGALPLAAQAQDKGPPKVSLKIGGTYAGLAGDDLKQLAGPDYTTRLDSRYLAYHAGAALRIPLSKHGAVALQPELLLNLRGYRLAGERTAGLATGEKQCSFEQTRVLTYVDVPMLANINVGGWFMEFGPQLGFLVHANAETHTTTRYSTGAPDKATSATSTDRGDLTSLDVGIVGGVGYQTRGGLALGLRLNRGLTPLLNPAGAAAKPRAYNDVLMLQVGYVLPFDREW</sequence>
<dbReference type="Proteomes" id="UP000606003">
    <property type="component" value="Unassembled WGS sequence"/>
</dbReference>
<dbReference type="InterPro" id="IPR006311">
    <property type="entry name" value="TAT_signal"/>
</dbReference>
<organism evidence="3 4">
    <name type="scientific">Hymenobacter armeniacus</name>
    <dbReference type="NCBI Taxonomy" id="2771358"/>
    <lineage>
        <taxon>Bacteria</taxon>
        <taxon>Pseudomonadati</taxon>
        <taxon>Bacteroidota</taxon>
        <taxon>Cytophagia</taxon>
        <taxon>Cytophagales</taxon>
        <taxon>Hymenobacteraceae</taxon>
        <taxon>Hymenobacter</taxon>
    </lineage>
</organism>
<gene>
    <name evidence="3" type="ORF">IC234_02875</name>
</gene>
<feature type="chain" id="PRO_5046775857" evidence="1">
    <location>
        <begin position="36"/>
        <end position="254"/>
    </location>
</feature>
<keyword evidence="4" id="KW-1185">Reference proteome</keyword>
<dbReference type="EMBL" id="JACXAC010000001">
    <property type="protein sequence ID" value="MBD2721055.1"/>
    <property type="molecule type" value="Genomic_DNA"/>
</dbReference>
<evidence type="ECO:0000313" key="3">
    <source>
        <dbReference type="EMBL" id="MBD2721055.1"/>
    </source>
</evidence>
<evidence type="ECO:0000256" key="1">
    <source>
        <dbReference type="SAM" id="SignalP"/>
    </source>
</evidence>
<dbReference type="PROSITE" id="PS51318">
    <property type="entry name" value="TAT"/>
    <property type="match status" value="1"/>
</dbReference>
<dbReference type="RefSeq" id="WP_190922316.1">
    <property type="nucleotide sequence ID" value="NZ_JACXAC010000001.1"/>
</dbReference>
<dbReference type="InterPro" id="IPR025665">
    <property type="entry name" value="Beta-barrel_OMP_2"/>
</dbReference>
<feature type="signal peptide" evidence="1">
    <location>
        <begin position="1"/>
        <end position="35"/>
    </location>
</feature>